<feature type="non-terminal residue" evidence="1">
    <location>
        <position position="1"/>
    </location>
</feature>
<evidence type="ECO:0000313" key="2">
    <source>
        <dbReference type="Proteomes" id="UP000232722"/>
    </source>
</evidence>
<name>A0A2N0Q3K7_9GLOM</name>
<evidence type="ECO:0000313" key="1">
    <source>
        <dbReference type="EMBL" id="PKC13683.1"/>
    </source>
</evidence>
<feature type="non-terminal residue" evidence="1">
    <location>
        <position position="52"/>
    </location>
</feature>
<comment type="caution">
    <text evidence="1">The sequence shown here is derived from an EMBL/GenBank/DDBJ whole genome shotgun (WGS) entry which is preliminary data.</text>
</comment>
<sequence length="52" mass="5828">YGICNSTIGIITYINYEEQYVRVAFSVRGSIIEVNIYTNTPTILPSTETVPI</sequence>
<dbReference type="AlphaFoldDB" id="A0A2N0Q3K7"/>
<proteinExistence type="predicted"/>
<organism evidence="1 2">
    <name type="scientific">Rhizophagus irregularis</name>
    <dbReference type="NCBI Taxonomy" id="588596"/>
    <lineage>
        <taxon>Eukaryota</taxon>
        <taxon>Fungi</taxon>
        <taxon>Fungi incertae sedis</taxon>
        <taxon>Mucoromycota</taxon>
        <taxon>Glomeromycotina</taxon>
        <taxon>Glomeromycetes</taxon>
        <taxon>Glomerales</taxon>
        <taxon>Glomeraceae</taxon>
        <taxon>Rhizophagus</taxon>
    </lineage>
</organism>
<dbReference type="Proteomes" id="UP000232722">
    <property type="component" value="Unassembled WGS sequence"/>
</dbReference>
<protein>
    <submittedName>
        <fullName evidence="1">Uncharacterized protein</fullName>
    </submittedName>
</protein>
<accession>A0A2N0Q3K7</accession>
<gene>
    <name evidence="1" type="ORF">RhiirA5_351365</name>
</gene>
<reference evidence="1 2" key="1">
    <citation type="submission" date="2016-04" db="EMBL/GenBank/DDBJ databases">
        <title>Genome analyses suggest a sexual origin of heterokaryosis in a supposedly ancient asexual fungus.</title>
        <authorList>
            <person name="Ropars J."/>
            <person name="Sedzielewska K."/>
            <person name="Noel J."/>
            <person name="Charron P."/>
            <person name="Farinelli L."/>
            <person name="Marton T."/>
            <person name="Kruger M."/>
            <person name="Pelin A."/>
            <person name="Brachmann A."/>
            <person name="Corradi N."/>
        </authorList>
    </citation>
    <scope>NUCLEOTIDE SEQUENCE [LARGE SCALE GENOMIC DNA]</scope>
    <source>
        <strain evidence="1 2">A5</strain>
    </source>
</reference>
<dbReference type="EMBL" id="LLXJ01000176">
    <property type="protein sequence ID" value="PKC13683.1"/>
    <property type="molecule type" value="Genomic_DNA"/>
</dbReference>
<reference evidence="1 2" key="2">
    <citation type="submission" date="2017-09" db="EMBL/GenBank/DDBJ databases">
        <title>Extensive intraspecific genome diversity in a model arbuscular mycorrhizal fungus.</title>
        <authorList>
            <person name="Chen E.C."/>
            <person name="Morin E."/>
            <person name="Beaudet D."/>
            <person name="Noel J."/>
            <person name="Ndikumana S."/>
            <person name="Charron P."/>
            <person name="St-Onge C."/>
            <person name="Giorgi J."/>
            <person name="Grigoriev I.V."/>
            <person name="Roux C."/>
            <person name="Martin F.M."/>
            <person name="Corradi N."/>
        </authorList>
    </citation>
    <scope>NUCLEOTIDE SEQUENCE [LARGE SCALE GENOMIC DNA]</scope>
    <source>
        <strain evidence="1 2">A5</strain>
    </source>
</reference>